<evidence type="ECO:0000256" key="14">
    <source>
        <dbReference type="ARBA" id="ARBA00023235"/>
    </source>
</evidence>
<dbReference type="EMBL" id="MN739080">
    <property type="protein sequence ID" value="QHS87385.1"/>
    <property type="molecule type" value="Genomic_DNA"/>
</dbReference>
<evidence type="ECO:0000256" key="5">
    <source>
        <dbReference type="ARBA" id="ARBA00022741"/>
    </source>
</evidence>
<keyword evidence="10" id="KW-0067">ATP-binding</keyword>
<dbReference type="InterPro" id="IPR051055">
    <property type="entry name" value="PIF1_helicase"/>
</dbReference>
<sequence length="566" mass="62569">MSTAAAFYGVKRGIVPGVYNTWEECRAQIDGFTGAQFKKFKTAEEAEAFVKAQLDPKAPAPGQLDPMSSVPSGPSLDALSLEQKYAFYKYRAGANLFITGPGGTGKSHLIKTIKQDLEHRGTKHAVCALTGCAAVLLNCCAKTIHSWSGIGLCQGESTEIVDKASKNRKANTNWKSTRVLIVDEVSMMSQKMFDVLDRIGQIIRKNPLRPFGGIQVIFIGDFYQLPPVGKRDDPETMRFCFESGRWASTFPAESHIALSTMFRHKNPEFVKVLDEVRQGVLTPESAALLQSRMLEPPTTTDIVPTKLFPRNADAERVNDTMYAKLTDAENIYDSKRLTRLSTYAETGTPIPVELMARTEALTADEVKQQLDLFEENSKVVPKLRLKKGAVVMCLANLDTDSGICNGSQGIVVDFMGGTNVPIVKFINGITMPIPAKVYQHGDYPRLGIEQIPLRLAWAFTIHKSQGVTLDLAQMDLGSNVFEYGQSYVGLSRIRTLEGLYLSGFNPQKIKTNPRVAAFYQTIGAITEQMVLDAEERVKRDDSFRMPESGGAADRKPFDPNVFIVRL</sequence>
<dbReference type="Gene3D" id="3.40.50.300">
    <property type="entry name" value="P-loop containing nucleotide triphosphate hydrolases"/>
    <property type="match status" value="1"/>
</dbReference>
<dbReference type="CDD" id="cd18809">
    <property type="entry name" value="SF1_C_RecD"/>
    <property type="match status" value="1"/>
</dbReference>
<dbReference type="InterPro" id="IPR037056">
    <property type="entry name" value="RNase_H1_N_sf"/>
</dbReference>
<dbReference type="PANTHER" id="PTHR47642">
    <property type="entry name" value="ATP-DEPENDENT DNA HELICASE"/>
    <property type="match status" value="1"/>
</dbReference>
<dbReference type="GO" id="GO:0004523">
    <property type="term" value="F:RNA-DNA hybrid ribonuclease activity"/>
    <property type="evidence" value="ECO:0007669"/>
    <property type="project" value="UniProtKB-EC"/>
</dbReference>
<dbReference type="Pfam" id="PF01693">
    <property type="entry name" value="Cauli_VI"/>
    <property type="match status" value="1"/>
</dbReference>
<dbReference type="GO" id="GO:0006281">
    <property type="term" value="P:DNA repair"/>
    <property type="evidence" value="ECO:0007669"/>
    <property type="project" value="InterPro"/>
</dbReference>
<dbReference type="SUPFAM" id="SSF55658">
    <property type="entry name" value="L9 N-domain-like"/>
    <property type="match status" value="1"/>
</dbReference>
<evidence type="ECO:0000256" key="12">
    <source>
        <dbReference type="ARBA" id="ARBA00023125"/>
    </source>
</evidence>
<dbReference type="InterPro" id="IPR003593">
    <property type="entry name" value="AAA+_ATPase"/>
</dbReference>
<name>A0A6C0B567_9ZZZZ</name>
<comment type="cofactor">
    <cofactor evidence="1">
        <name>Mg(2+)</name>
        <dbReference type="ChEBI" id="CHEBI:18420"/>
    </cofactor>
</comment>
<keyword evidence="4" id="KW-0479">Metal-binding</keyword>
<keyword evidence="13" id="KW-0234">DNA repair</keyword>
<dbReference type="InterPro" id="IPR009027">
    <property type="entry name" value="Ribosomal_bL9/RNase_H1_N"/>
</dbReference>
<dbReference type="Gene3D" id="3.40.970.10">
    <property type="entry name" value="Ribonuclease H1, N-terminal domain"/>
    <property type="match status" value="1"/>
</dbReference>
<dbReference type="AlphaFoldDB" id="A0A6C0B567"/>
<keyword evidence="8" id="KW-0378">Hydrolase</keyword>
<dbReference type="Pfam" id="PF21530">
    <property type="entry name" value="Pif1_2B_dom"/>
    <property type="match status" value="1"/>
</dbReference>
<accession>A0A6C0B567</accession>
<evidence type="ECO:0000256" key="2">
    <source>
        <dbReference type="ARBA" id="ARBA00012180"/>
    </source>
</evidence>
<evidence type="ECO:0000256" key="13">
    <source>
        <dbReference type="ARBA" id="ARBA00023204"/>
    </source>
</evidence>
<keyword evidence="7" id="KW-0227">DNA damage</keyword>
<evidence type="ECO:0000256" key="4">
    <source>
        <dbReference type="ARBA" id="ARBA00022723"/>
    </source>
</evidence>
<dbReference type="FunFam" id="3.40.970.10:FF:000001">
    <property type="entry name" value="Ribonuclease H1"/>
    <property type="match status" value="1"/>
</dbReference>
<dbReference type="SUPFAM" id="SSF52540">
    <property type="entry name" value="P-loop containing nucleoside triphosphate hydrolases"/>
    <property type="match status" value="2"/>
</dbReference>
<dbReference type="SMART" id="SM00382">
    <property type="entry name" value="AAA"/>
    <property type="match status" value="1"/>
</dbReference>
<dbReference type="InterPro" id="IPR011320">
    <property type="entry name" value="RNase_H1_N"/>
</dbReference>
<keyword evidence="6" id="KW-0255">Endonuclease</keyword>
<dbReference type="PANTHER" id="PTHR47642:SF5">
    <property type="entry name" value="ATP-DEPENDENT DNA HELICASE"/>
    <property type="match status" value="1"/>
</dbReference>
<evidence type="ECO:0000256" key="8">
    <source>
        <dbReference type="ARBA" id="ARBA00022801"/>
    </source>
</evidence>
<evidence type="ECO:0000256" key="9">
    <source>
        <dbReference type="ARBA" id="ARBA00022806"/>
    </source>
</evidence>
<dbReference type="GO" id="GO:0003678">
    <property type="term" value="F:DNA helicase activity"/>
    <property type="evidence" value="ECO:0007669"/>
    <property type="project" value="InterPro"/>
</dbReference>
<keyword evidence="12" id="KW-0238">DNA-binding</keyword>
<evidence type="ECO:0000256" key="7">
    <source>
        <dbReference type="ARBA" id="ARBA00022763"/>
    </source>
</evidence>
<evidence type="ECO:0000256" key="11">
    <source>
        <dbReference type="ARBA" id="ARBA00022842"/>
    </source>
</evidence>
<proteinExistence type="predicted"/>
<keyword evidence="5" id="KW-0547">Nucleotide-binding</keyword>
<dbReference type="Pfam" id="PF05970">
    <property type="entry name" value="PIF1"/>
    <property type="match status" value="1"/>
</dbReference>
<dbReference type="InterPro" id="IPR049163">
    <property type="entry name" value="Pif1-like_2B_dom"/>
</dbReference>
<keyword evidence="3" id="KW-0540">Nuclease</keyword>
<keyword evidence="14" id="KW-0413">Isomerase</keyword>
<protein>
    <recommendedName>
        <fullName evidence="2">ribonuclease H</fullName>
        <ecNumber evidence="2">3.1.26.4</ecNumber>
    </recommendedName>
</protein>
<evidence type="ECO:0000259" key="15">
    <source>
        <dbReference type="SMART" id="SM00382"/>
    </source>
</evidence>
<dbReference type="GO" id="GO:0046872">
    <property type="term" value="F:metal ion binding"/>
    <property type="evidence" value="ECO:0007669"/>
    <property type="project" value="UniProtKB-KW"/>
</dbReference>
<reference evidence="16" key="1">
    <citation type="journal article" date="2020" name="Nature">
        <title>Giant virus diversity and host interactions through global metagenomics.</title>
        <authorList>
            <person name="Schulz F."/>
            <person name="Roux S."/>
            <person name="Paez-Espino D."/>
            <person name="Jungbluth S."/>
            <person name="Walsh D.A."/>
            <person name="Denef V.J."/>
            <person name="McMahon K.D."/>
            <person name="Konstantinidis K.T."/>
            <person name="Eloe-Fadrosh E.A."/>
            <person name="Kyrpides N.C."/>
            <person name="Woyke T."/>
        </authorList>
    </citation>
    <scope>NUCLEOTIDE SEQUENCE</scope>
    <source>
        <strain evidence="16">GVMAG-M-3300010157-4</strain>
    </source>
</reference>
<evidence type="ECO:0000256" key="10">
    <source>
        <dbReference type="ARBA" id="ARBA00022840"/>
    </source>
</evidence>
<evidence type="ECO:0000313" key="16">
    <source>
        <dbReference type="EMBL" id="QHS87385.1"/>
    </source>
</evidence>
<dbReference type="EC" id="3.1.26.4" evidence="2"/>
<dbReference type="InterPro" id="IPR010285">
    <property type="entry name" value="DNA_helicase_pif1-like_DEAD"/>
</dbReference>
<evidence type="ECO:0000256" key="1">
    <source>
        <dbReference type="ARBA" id="ARBA00001946"/>
    </source>
</evidence>
<evidence type="ECO:0000256" key="3">
    <source>
        <dbReference type="ARBA" id="ARBA00022722"/>
    </source>
</evidence>
<evidence type="ECO:0000256" key="6">
    <source>
        <dbReference type="ARBA" id="ARBA00022759"/>
    </source>
</evidence>
<feature type="domain" description="AAA+ ATPase" evidence="15">
    <location>
        <begin position="92"/>
        <end position="268"/>
    </location>
</feature>
<organism evidence="16">
    <name type="scientific">viral metagenome</name>
    <dbReference type="NCBI Taxonomy" id="1070528"/>
    <lineage>
        <taxon>unclassified sequences</taxon>
        <taxon>metagenomes</taxon>
        <taxon>organismal metagenomes</taxon>
    </lineage>
</organism>
<dbReference type="GO" id="GO:0000723">
    <property type="term" value="P:telomere maintenance"/>
    <property type="evidence" value="ECO:0007669"/>
    <property type="project" value="InterPro"/>
</dbReference>
<dbReference type="InterPro" id="IPR027417">
    <property type="entry name" value="P-loop_NTPase"/>
</dbReference>
<keyword evidence="9" id="KW-0347">Helicase</keyword>
<keyword evidence="11" id="KW-0460">Magnesium</keyword>